<evidence type="ECO:0000313" key="4">
    <source>
        <dbReference type="Proteomes" id="UP000319732"/>
    </source>
</evidence>
<dbReference type="EMBL" id="VHSG01000034">
    <property type="protein sequence ID" value="TQV67676.1"/>
    <property type="molecule type" value="Genomic_DNA"/>
</dbReference>
<dbReference type="Proteomes" id="UP000319732">
    <property type="component" value="Unassembled WGS sequence"/>
</dbReference>
<organism evidence="3 4">
    <name type="scientific">Exilibacterium tricleocarpae</name>
    <dbReference type="NCBI Taxonomy" id="2591008"/>
    <lineage>
        <taxon>Bacteria</taxon>
        <taxon>Pseudomonadati</taxon>
        <taxon>Pseudomonadota</taxon>
        <taxon>Gammaproteobacteria</taxon>
        <taxon>Cellvibrionales</taxon>
        <taxon>Cellvibrionaceae</taxon>
        <taxon>Exilibacterium</taxon>
    </lineage>
</organism>
<dbReference type="Pfam" id="PF14333">
    <property type="entry name" value="DUF4389"/>
    <property type="match status" value="1"/>
</dbReference>
<accession>A0A545SRZ1</accession>
<comment type="caution">
    <text evidence="3">The sequence shown here is derived from an EMBL/GenBank/DDBJ whole genome shotgun (WGS) entry which is preliminary data.</text>
</comment>
<dbReference type="InterPro" id="IPR025498">
    <property type="entry name" value="DUF4389"/>
</dbReference>
<keyword evidence="2" id="KW-1133">Transmembrane helix</keyword>
<feature type="transmembrane region" description="Helical" evidence="2">
    <location>
        <begin position="20"/>
        <end position="48"/>
    </location>
</feature>
<dbReference type="OrthoDB" id="5766995at2"/>
<proteinExistence type="predicted"/>
<reference evidence="3 4" key="1">
    <citation type="submission" date="2019-06" db="EMBL/GenBank/DDBJ databases">
        <title>Whole genome sequence for Cellvibrionaceae sp. R142.</title>
        <authorList>
            <person name="Wang G."/>
        </authorList>
    </citation>
    <scope>NUCLEOTIDE SEQUENCE [LARGE SCALE GENOMIC DNA]</scope>
    <source>
        <strain evidence="3 4">R142</strain>
    </source>
</reference>
<sequence>MDDKLKSNITSSKHWLRFLFMLLFALLLQVATAIMWVLVILQFLFALITGKDNAKLRAFGSSLCIYIYESLQFLTYNREDKPFPFADWPEPEIVAEDDEPVMQNDQPVQQADKPLQQADEPVSQAGGEQRDTEATEAKAPNPAPARDPGAQ</sequence>
<protein>
    <submittedName>
        <fullName evidence="3">DUF4389 domain-containing protein</fullName>
    </submittedName>
</protein>
<name>A0A545SRZ1_9GAMM</name>
<dbReference type="RefSeq" id="WP_142929732.1">
    <property type="nucleotide sequence ID" value="NZ_ML660110.1"/>
</dbReference>
<evidence type="ECO:0000256" key="1">
    <source>
        <dbReference type="SAM" id="MobiDB-lite"/>
    </source>
</evidence>
<keyword evidence="4" id="KW-1185">Reference proteome</keyword>
<keyword evidence="2" id="KW-0472">Membrane</keyword>
<dbReference type="AlphaFoldDB" id="A0A545SRZ1"/>
<keyword evidence="2" id="KW-0812">Transmembrane</keyword>
<gene>
    <name evidence="3" type="ORF">FKG94_25230</name>
</gene>
<evidence type="ECO:0000313" key="3">
    <source>
        <dbReference type="EMBL" id="TQV67676.1"/>
    </source>
</evidence>
<feature type="region of interest" description="Disordered" evidence="1">
    <location>
        <begin position="94"/>
        <end position="151"/>
    </location>
</feature>
<evidence type="ECO:0000256" key="2">
    <source>
        <dbReference type="SAM" id="Phobius"/>
    </source>
</evidence>